<dbReference type="Gene3D" id="3.50.50.60">
    <property type="entry name" value="FAD/NAD(P)-binding domain"/>
    <property type="match status" value="1"/>
</dbReference>
<dbReference type="EMBL" id="BSTJ01000019">
    <property type="protein sequence ID" value="GLY81439.1"/>
    <property type="molecule type" value="Genomic_DNA"/>
</dbReference>
<reference evidence="10" key="1">
    <citation type="submission" date="2023-03" db="EMBL/GenBank/DDBJ databases">
        <title>Actinoallomurus iriomotensis NBRC 103681.</title>
        <authorList>
            <person name="Ichikawa N."/>
            <person name="Sato H."/>
            <person name="Tonouchi N."/>
        </authorList>
    </citation>
    <scope>NUCLEOTIDE SEQUENCE</scope>
    <source>
        <strain evidence="10">NBRC 103681</strain>
    </source>
</reference>
<keyword evidence="3" id="KW-0285">Flavoprotein</keyword>
<dbReference type="Gene3D" id="1.10.8.870">
    <property type="entry name" value="Alpha-glycerophosphate oxidase, cap domain"/>
    <property type="match status" value="1"/>
</dbReference>
<protein>
    <submittedName>
        <fullName evidence="10">Glycerol-3-phosphate dehydrogenase</fullName>
    </submittedName>
</protein>
<accession>A0A9W6RTA7</accession>
<dbReference type="InterPro" id="IPR006076">
    <property type="entry name" value="FAD-dep_OxRdtase"/>
</dbReference>
<comment type="caution">
    <text evidence="10">The sequence shown here is derived from an EMBL/GenBank/DDBJ whole genome shotgun (WGS) entry which is preliminary data.</text>
</comment>
<dbReference type="Pfam" id="PF01266">
    <property type="entry name" value="DAO"/>
    <property type="match status" value="1"/>
</dbReference>
<keyword evidence="5" id="KW-0274">FAD</keyword>
<gene>
    <name evidence="10" type="ORF">Airi01_097060</name>
</gene>
<dbReference type="PRINTS" id="PR01001">
    <property type="entry name" value="FADG3PDH"/>
</dbReference>
<evidence type="ECO:0000256" key="4">
    <source>
        <dbReference type="ARBA" id="ARBA00022798"/>
    </source>
</evidence>
<dbReference type="InterPro" id="IPR000447">
    <property type="entry name" value="G3P_DH_FAD-dep"/>
</dbReference>
<dbReference type="RefSeq" id="WP_285635905.1">
    <property type="nucleotide sequence ID" value="NZ_BSTJ01000019.1"/>
</dbReference>
<evidence type="ECO:0000313" key="10">
    <source>
        <dbReference type="EMBL" id="GLY81439.1"/>
    </source>
</evidence>
<keyword evidence="4" id="KW-0319">Glycerol metabolism</keyword>
<dbReference type="GO" id="GO:0004368">
    <property type="term" value="F:glycerol-3-phosphate dehydrogenase (quinone) activity"/>
    <property type="evidence" value="ECO:0007669"/>
    <property type="project" value="InterPro"/>
</dbReference>
<feature type="compositionally biased region" description="Low complexity" evidence="7">
    <location>
        <begin position="9"/>
        <end position="20"/>
    </location>
</feature>
<dbReference type="PROSITE" id="PS00978">
    <property type="entry name" value="FAD_G3PDH_2"/>
    <property type="match status" value="1"/>
</dbReference>
<dbReference type="GO" id="GO:0006071">
    <property type="term" value="P:glycerol metabolic process"/>
    <property type="evidence" value="ECO:0007669"/>
    <property type="project" value="UniProtKB-KW"/>
</dbReference>
<feature type="domain" description="Alpha-glycerophosphate oxidase C-terminal" evidence="9">
    <location>
        <begin position="419"/>
        <end position="515"/>
    </location>
</feature>
<dbReference type="InterPro" id="IPR031656">
    <property type="entry name" value="DAO_C"/>
</dbReference>
<dbReference type="GO" id="GO:0046168">
    <property type="term" value="P:glycerol-3-phosphate catabolic process"/>
    <property type="evidence" value="ECO:0007669"/>
    <property type="project" value="TreeGrafter"/>
</dbReference>
<feature type="domain" description="FAD dependent oxidoreductase" evidence="8">
    <location>
        <begin position="40"/>
        <end position="398"/>
    </location>
</feature>
<dbReference type="PANTHER" id="PTHR11985:SF35">
    <property type="entry name" value="ANAEROBIC GLYCEROL-3-PHOSPHATE DEHYDROGENASE SUBUNIT A"/>
    <property type="match status" value="1"/>
</dbReference>
<dbReference type="AlphaFoldDB" id="A0A9W6RTA7"/>
<evidence type="ECO:0000256" key="6">
    <source>
        <dbReference type="ARBA" id="ARBA00023002"/>
    </source>
</evidence>
<dbReference type="InterPro" id="IPR038299">
    <property type="entry name" value="DAO_C_sf"/>
</dbReference>
<evidence type="ECO:0000256" key="2">
    <source>
        <dbReference type="ARBA" id="ARBA00007330"/>
    </source>
</evidence>
<keyword evidence="6" id="KW-0560">Oxidoreductase</keyword>
<dbReference type="Gene3D" id="3.30.9.10">
    <property type="entry name" value="D-Amino Acid Oxidase, subunit A, domain 2"/>
    <property type="match status" value="1"/>
</dbReference>
<dbReference type="Proteomes" id="UP001165135">
    <property type="component" value="Unassembled WGS sequence"/>
</dbReference>
<dbReference type="InterPro" id="IPR036188">
    <property type="entry name" value="FAD/NAD-bd_sf"/>
</dbReference>
<evidence type="ECO:0000313" key="11">
    <source>
        <dbReference type="Proteomes" id="UP001165135"/>
    </source>
</evidence>
<evidence type="ECO:0000256" key="7">
    <source>
        <dbReference type="SAM" id="MobiDB-lite"/>
    </source>
</evidence>
<dbReference type="SUPFAM" id="SSF51905">
    <property type="entry name" value="FAD/NAD(P)-binding domain"/>
    <property type="match status" value="1"/>
</dbReference>
<comment type="similarity">
    <text evidence="2">Belongs to the FAD-dependent glycerol-3-phosphate dehydrogenase family.</text>
</comment>
<organism evidence="10 11">
    <name type="scientific">Actinoallomurus iriomotensis</name>
    <dbReference type="NCBI Taxonomy" id="478107"/>
    <lineage>
        <taxon>Bacteria</taxon>
        <taxon>Bacillati</taxon>
        <taxon>Actinomycetota</taxon>
        <taxon>Actinomycetes</taxon>
        <taxon>Streptosporangiales</taxon>
        <taxon>Thermomonosporaceae</taxon>
        <taxon>Actinoallomurus</taxon>
    </lineage>
</organism>
<feature type="region of interest" description="Disordered" evidence="7">
    <location>
        <begin position="1"/>
        <end position="20"/>
    </location>
</feature>
<dbReference type="Pfam" id="PF16901">
    <property type="entry name" value="DAO_C"/>
    <property type="match status" value="1"/>
</dbReference>
<evidence type="ECO:0000256" key="5">
    <source>
        <dbReference type="ARBA" id="ARBA00022827"/>
    </source>
</evidence>
<proteinExistence type="inferred from homology"/>
<name>A0A9W6RTA7_9ACTN</name>
<evidence type="ECO:0000259" key="8">
    <source>
        <dbReference type="Pfam" id="PF01266"/>
    </source>
</evidence>
<evidence type="ECO:0000256" key="3">
    <source>
        <dbReference type="ARBA" id="ARBA00022630"/>
    </source>
</evidence>
<comment type="cofactor">
    <cofactor evidence="1">
        <name>FAD</name>
        <dbReference type="ChEBI" id="CHEBI:57692"/>
    </cofactor>
</comment>
<evidence type="ECO:0000259" key="9">
    <source>
        <dbReference type="Pfam" id="PF16901"/>
    </source>
</evidence>
<sequence>MTRLHRPAEAAVPPASPASSLNAARRARELAELADGTAVDVLVVGLGATGAGVALDAASRGLSVAAIDAHDLAFGTSRWSSKLIHGGLRYLASGQLGIAYESAVERGVLMERTAPHLVRALPFVLPLTPQVPASAVALARAGMRAGDVLRMSARTHRAALPRPRRLSTVEALRLAPALRSYGLRGGLLSWDGQLTDDARLVTAIARTAAAHGARVLTRCRALTLTGDGAQVRDELTGAEFFLRARAVVNATGVWAGGLAEGVRLRPSRGTHLVLRAESLGGLATGLHLPVPGSAGRFALVLPQEDGRIYVGLTDEPVDGPVPDVPEPSEAEIGFLLDLLDSALDVPVRRADVAGAYAGLRPLLYGAEGGTADLSRRHAVLTAANGVVTIVGGKLTTYRRMAEDAVDAALASRGVEAGPCRTARLPLVGAGPAADLSRLVAPAHLVHRYGTEARDVMALAAEDPALLEPVAPGSATIGAELAWAVRHEGALDEGDLLDRRTRVGLIAADREAALPAARRALGRAELRL</sequence>
<dbReference type="PANTHER" id="PTHR11985">
    <property type="entry name" value="GLYCEROL-3-PHOSPHATE DEHYDROGENASE"/>
    <property type="match status" value="1"/>
</dbReference>
<evidence type="ECO:0000256" key="1">
    <source>
        <dbReference type="ARBA" id="ARBA00001974"/>
    </source>
</evidence>